<dbReference type="AlphaFoldDB" id="A0A0V8QHF4"/>
<dbReference type="RefSeq" id="WP_058351784.1">
    <property type="nucleotide sequence ID" value="NZ_CABMMD010000061.1"/>
</dbReference>
<dbReference type="EMBL" id="LNAM01000061">
    <property type="protein sequence ID" value="KSV59988.1"/>
    <property type="molecule type" value="Genomic_DNA"/>
</dbReference>
<comment type="caution">
    <text evidence="2">The sequence shown here is derived from an EMBL/GenBank/DDBJ whole genome shotgun (WGS) entry which is preliminary data.</text>
</comment>
<dbReference type="STRING" id="290052.ASU35_17630"/>
<keyword evidence="1" id="KW-0175">Coiled coil</keyword>
<dbReference type="Proteomes" id="UP000054874">
    <property type="component" value="Unassembled WGS sequence"/>
</dbReference>
<feature type="coiled-coil region" evidence="1">
    <location>
        <begin position="87"/>
        <end position="128"/>
    </location>
</feature>
<proteinExistence type="predicted"/>
<gene>
    <name evidence="2" type="ORF">ASU35_17630</name>
</gene>
<sequence>MDDDTPILTKVNDNILLGNKAIALNDPVVQKQLEQMMQQNIIQNVYKPQKTDFIIKNPNEKTDKLLEENNQTAHSIHYESMKTNAQLDTLLKVVDSQNDELERLKSVNQELQKINSVLEDENKHSTRNTVFWSIFTGILLLGIEHFKDIYDFILSLIR</sequence>
<accession>A0A0V8QHF4</accession>
<organism evidence="2 3">
    <name type="scientific">Acetivibrio ethanolgignens</name>
    <dbReference type="NCBI Taxonomy" id="290052"/>
    <lineage>
        <taxon>Bacteria</taxon>
        <taxon>Bacillati</taxon>
        <taxon>Bacillota</taxon>
        <taxon>Clostridia</taxon>
        <taxon>Eubacteriales</taxon>
        <taxon>Oscillospiraceae</taxon>
        <taxon>Acetivibrio</taxon>
    </lineage>
</organism>
<evidence type="ECO:0000256" key="1">
    <source>
        <dbReference type="SAM" id="Coils"/>
    </source>
</evidence>
<keyword evidence="3" id="KW-1185">Reference proteome</keyword>
<reference evidence="2 3" key="1">
    <citation type="submission" date="2015-11" db="EMBL/GenBank/DDBJ databases">
        <title>Butyribacter intestini gen. nov., sp. nov., a butyric acid-producing bacterium of the family Lachnospiraceae isolated from the human faeces.</title>
        <authorList>
            <person name="Zou Y."/>
            <person name="Xue W."/>
            <person name="Luo G."/>
            <person name="Lv M."/>
        </authorList>
    </citation>
    <scope>NUCLEOTIDE SEQUENCE [LARGE SCALE GENOMIC DNA]</scope>
    <source>
        <strain evidence="2 3">ACET-33324</strain>
    </source>
</reference>
<evidence type="ECO:0000313" key="3">
    <source>
        <dbReference type="Proteomes" id="UP000054874"/>
    </source>
</evidence>
<evidence type="ECO:0000313" key="2">
    <source>
        <dbReference type="EMBL" id="KSV59988.1"/>
    </source>
</evidence>
<name>A0A0V8QHF4_9FIRM</name>
<protein>
    <submittedName>
        <fullName evidence="2">Uncharacterized protein</fullName>
    </submittedName>
</protein>